<organism evidence="1 2">
    <name type="scientific">Kingdonia uniflora</name>
    <dbReference type="NCBI Taxonomy" id="39325"/>
    <lineage>
        <taxon>Eukaryota</taxon>
        <taxon>Viridiplantae</taxon>
        <taxon>Streptophyta</taxon>
        <taxon>Embryophyta</taxon>
        <taxon>Tracheophyta</taxon>
        <taxon>Spermatophyta</taxon>
        <taxon>Magnoliopsida</taxon>
        <taxon>Ranunculales</taxon>
        <taxon>Circaeasteraceae</taxon>
        <taxon>Kingdonia</taxon>
    </lineage>
</organism>
<dbReference type="Proteomes" id="UP000541444">
    <property type="component" value="Unassembled WGS sequence"/>
</dbReference>
<proteinExistence type="predicted"/>
<reference evidence="1 2" key="1">
    <citation type="journal article" date="2020" name="IScience">
        <title>Genome Sequencing of the Endangered Kingdonia uniflora (Circaeasteraceae, Ranunculales) Reveals Potential Mechanisms of Evolutionary Specialization.</title>
        <authorList>
            <person name="Sun Y."/>
            <person name="Deng T."/>
            <person name="Zhang A."/>
            <person name="Moore M.J."/>
            <person name="Landis J.B."/>
            <person name="Lin N."/>
            <person name="Zhang H."/>
            <person name="Zhang X."/>
            <person name="Huang J."/>
            <person name="Zhang X."/>
            <person name="Sun H."/>
            <person name="Wang H."/>
        </authorList>
    </citation>
    <scope>NUCLEOTIDE SEQUENCE [LARGE SCALE GENOMIC DNA]</scope>
    <source>
        <strain evidence="1">TB1705</strain>
        <tissue evidence="1">Leaf</tissue>
    </source>
</reference>
<protein>
    <submittedName>
        <fullName evidence="1">Uncharacterized protein</fullName>
    </submittedName>
</protein>
<evidence type="ECO:0000313" key="2">
    <source>
        <dbReference type="Proteomes" id="UP000541444"/>
    </source>
</evidence>
<sequence>MIEGMLRKDMKRGQQNTLINEESCYNGKVVSSKRYKASDMESKKDASVLESRTVVKSTVERKESLLDEFVEERTELELVLGELGLSKKKIVKSKSKKIAKAQSARSIASVNEGTRQTSRDKVRAKIPGSCSLAQLNLTTSKIAQKFLKRQIKKVMPTSGAIVSEVKDRAKIAILHGKEDTSQMVARLVEGIWLVIEEQESKLKKTKSELEKNLARAKTDTLKEVKQLKVAHAVAINQLQVEEKANLDEMAEERDKLGHHLILKDYSEEEVDAIKVNTYAEEEEEEAGILGVVDGFDGVSPQIVLDNQGDDVELPEDGGEKVVKETSLRINNLEFGLARELETSKVLLSAQVELQVELDASRAHEDYALMCNQEFMEQFDKMKEANENSEDRFIKVHFRLEKLNQIISYLTRQVEEKDSRIKKGLEDLSEATKHAKDFQRQADALAAKDKHVDMA</sequence>
<accession>A0A7J7NLR7</accession>
<comment type="caution">
    <text evidence="1">The sequence shown here is derived from an EMBL/GenBank/DDBJ whole genome shotgun (WGS) entry which is preliminary data.</text>
</comment>
<evidence type="ECO:0000313" key="1">
    <source>
        <dbReference type="EMBL" id="KAF6168076.1"/>
    </source>
</evidence>
<dbReference type="EMBL" id="JACGCM010000704">
    <property type="protein sequence ID" value="KAF6168076.1"/>
    <property type="molecule type" value="Genomic_DNA"/>
</dbReference>
<gene>
    <name evidence="1" type="ORF">GIB67_011461</name>
</gene>
<name>A0A7J7NLR7_9MAGN</name>
<keyword evidence="2" id="KW-1185">Reference proteome</keyword>
<dbReference type="AlphaFoldDB" id="A0A7J7NLR7"/>